<evidence type="ECO:0000256" key="1">
    <source>
        <dbReference type="ARBA" id="ARBA00022450"/>
    </source>
</evidence>
<feature type="compositionally biased region" description="Low complexity" evidence="4">
    <location>
        <begin position="1354"/>
        <end position="1371"/>
    </location>
</feature>
<dbReference type="SUPFAM" id="SSF47336">
    <property type="entry name" value="ACP-like"/>
    <property type="match status" value="1"/>
</dbReference>
<proteinExistence type="predicted"/>
<sequence>MPDEVSRVMTCQWTSENQSVVLEVPDDENSKSTSDSERCTWAELLAEMEENKVTDPTINLHELHAPVMDDAGQTGSQRYLIKPKATPIYFQYSAVAGGNYKYTNIASAFTGEELDASRLLVKVWRVMYDKPSNAPWHYHRTILDIGKPLYFPATDIEMPEGGVVLFREAKGKPGQQDAVRLLCSVERQKQGPDFSIDKIQAELRSCRDSEDKRGQGAMLLALAEAQLAKALAGEALSNIEEALPLLRAAGDKRLEAFGNVLAAQAQLRRASAKDAALSAEAAVALYKDAGDRPGEGKSYNCLSLAQMDLGRASEALSAAHAALEIANELESQRLQANALQLISTVHLFKEKSRPAVQYAERALAVCRRGASSKAEGAALRLLVKSLIYRGDLQRALKEAEGALEDYAAAGIATAEAAAHGALASVRQARNEVELAISEQNQELDILKELGDRPGQLDGLLLLSQLHVQKKQAGLAKERAEEAKQLADDLQDKKAEVLATVALVHAQLVDAKHEDALNTAQEALRAAQETEDRHLEVAALTAISKASGAKGEHANGISKLMEAKALLMEAGDKRGAAAAALTLAEAQLLNQQPDDAMSSAEEARSLCKEIDFKKGLADALQKLAAAHLAKGDEQEAIKQALIAKKYCKAIEDVRGETALLHFLASTSLQRGDRKGQEAQQFQAKKQQDSAQGIEANRRHRNSAHEAVKRAREAMAYAKRNADVYAEASAMAHLAHALAILNRGQEGLGTCRRAEDLFREVGAVSEQASAVCLSAEIANLMGNKPKVLELANRALELARRAEDGNVESRVLGVMELIKGVQKQVQQEIPDQMFAAPDAGGTAGAASAAPAVPKGLDPVMVQQKLMHVVEQVSGGGDEVHLDTPLMESGLDSLSAVAFRNELSRQFEGVGTLPAALMFDYPSARAIAEHLVDWLNLPTLTMLRGDVFGLRSCSSRTASMLVGEHLRLFSVNHRLHLWTSRGRLDQLGSETSCESGACFAASEVLLLTVPVVAVATNHQDTLLASADSLGRVVLWRRVRSDPVLPRIESSKALHMVDIADESGALTSRRFPGNRAVHRRHRADSKLVSALMPAGRLEEVTGEVLASIEGIRSSMEHFQGRREAAEDVYREQDPDALEDLQQRLACYRYARRIEPPAPPLAMDPLFEPAPPRAFSQLAIPRPSASHLESFLPQRRRVKLAEQAETRRLRLEAAKVKRQITLQEHNEKSSKEVDRYLQRMDRFENYKRALRPAASGASGGSGGVQRRTSLLSFSLGQQLEERRKQFLQICAVAAFCHRATNLLDGFSSLSQVCLTRFNSIVLQEKGIQAKPFAKAAALMIWRCCYARVMRERLRDLRDASPVSPRSPKSPSSQSSPSFFRQTQEAHGFNGPLLRSMPLLEKKDVLQFLRRITFIEGVLEVRLRVRRKRAQAKCIHLMLQKWYPFAIQRMLRHVYGCVKRLQHFLRRALLRLKAIRVAVKAQMLQIEREQVEKELLEEEAHHDVKRKGGPKGVTPEQVNRALLPESWRNQILNSLLRQRRRQQLNLLQEWRVDMSTYHWEVFEWRKSNHQIPCPVMPAYPTHVPSQKVLTKLIEDARKLRSRRPSYLPDLALLHLAPAGPETWGEEGWHRRKADAADSAGQTDAFSYKAVEMKMPALGLEMPSSVFLR</sequence>
<evidence type="ECO:0000256" key="3">
    <source>
        <dbReference type="SAM" id="Coils"/>
    </source>
</evidence>
<dbReference type="PROSITE" id="PS50075">
    <property type="entry name" value="CARRIER"/>
    <property type="match status" value="1"/>
</dbReference>
<dbReference type="EMBL" id="CAMXCT020004735">
    <property type="protein sequence ID" value="CAL1163566.1"/>
    <property type="molecule type" value="Genomic_DNA"/>
</dbReference>
<dbReference type="Gene3D" id="1.25.40.10">
    <property type="entry name" value="Tetratricopeptide repeat domain"/>
    <property type="match status" value="3"/>
</dbReference>
<name>A0A9P1DHA5_9DINO</name>
<comment type="caution">
    <text evidence="6">The sequence shown here is derived from an EMBL/GenBank/DDBJ whole genome shotgun (WGS) entry which is preliminary data.</text>
</comment>
<evidence type="ECO:0000256" key="2">
    <source>
        <dbReference type="ARBA" id="ARBA00022553"/>
    </source>
</evidence>
<dbReference type="EMBL" id="CAMXCT030004735">
    <property type="protein sequence ID" value="CAL4797503.1"/>
    <property type="molecule type" value="Genomic_DNA"/>
</dbReference>
<feature type="compositionally biased region" description="Low complexity" evidence="4">
    <location>
        <begin position="676"/>
        <end position="690"/>
    </location>
</feature>
<reference evidence="6" key="1">
    <citation type="submission" date="2022-10" db="EMBL/GenBank/DDBJ databases">
        <authorList>
            <person name="Chen Y."/>
            <person name="Dougan E. K."/>
            <person name="Chan C."/>
            <person name="Rhodes N."/>
            <person name="Thang M."/>
        </authorList>
    </citation>
    <scope>NUCLEOTIDE SEQUENCE</scope>
</reference>
<evidence type="ECO:0000313" key="7">
    <source>
        <dbReference type="EMBL" id="CAL1163566.1"/>
    </source>
</evidence>
<dbReference type="OrthoDB" id="441691at2759"/>
<dbReference type="InterPro" id="IPR009081">
    <property type="entry name" value="PP-bd_ACP"/>
</dbReference>
<evidence type="ECO:0000256" key="4">
    <source>
        <dbReference type="SAM" id="MobiDB-lite"/>
    </source>
</evidence>
<dbReference type="GO" id="GO:0031177">
    <property type="term" value="F:phosphopantetheine binding"/>
    <property type="evidence" value="ECO:0007669"/>
    <property type="project" value="InterPro"/>
</dbReference>
<evidence type="ECO:0000313" key="8">
    <source>
        <dbReference type="EMBL" id="CAL4797503.1"/>
    </source>
</evidence>
<dbReference type="InterPro" id="IPR019734">
    <property type="entry name" value="TPR_rpt"/>
</dbReference>
<dbReference type="SMART" id="SM00823">
    <property type="entry name" value="PKS_PP"/>
    <property type="match status" value="1"/>
</dbReference>
<protein>
    <submittedName>
        <fullName evidence="8">Tetratricopeptide repeat protein 28</fullName>
    </submittedName>
</protein>
<feature type="region of interest" description="Disordered" evidence="4">
    <location>
        <begin position="1351"/>
        <end position="1371"/>
    </location>
</feature>
<dbReference type="EMBL" id="CAMXCT010004735">
    <property type="protein sequence ID" value="CAI4010191.1"/>
    <property type="molecule type" value="Genomic_DNA"/>
</dbReference>
<dbReference type="Gene3D" id="1.10.1200.10">
    <property type="entry name" value="ACP-like"/>
    <property type="match status" value="1"/>
</dbReference>
<feature type="domain" description="Carrier" evidence="5">
    <location>
        <begin position="853"/>
        <end position="931"/>
    </location>
</feature>
<feature type="coiled-coil region" evidence="3">
    <location>
        <begin position="389"/>
        <end position="532"/>
    </location>
</feature>
<evidence type="ECO:0000259" key="5">
    <source>
        <dbReference type="PROSITE" id="PS50075"/>
    </source>
</evidence>
<dbReference type="InterPro" id="IPR011990">
    <property type="entry name" value="TPR-like_helical_dom_sf"/>
</dbReference>
<accession>A0A9P1DHA5</accession>
<keyword evidence="1" id="KW-0596">Phosphopantetheine</keyword>
<dbReference type="Pfam" id="PF00550">
    <property type="entry name" value="PP-binding"/>
    <property type="match status" value="1"/>
</dbReference>
<evidence type="ECO:0000313" key="9">
    <source>
        <dbReference type="Proteomes" id="UP001152797"/>
    </source>
</evidence>
<keyword evidence="2" id="KW-0597">Phosphoprotein</keyword>
<feature type="region of interest" description="Disordered" evidence="4">
    <location>
        <begin position="673"/>
        <end position="703"/>
    </location>
</feature>
<organism evidence="6">
    <name type="scientific">Cladocopium goreaui</name>
    <dbReference type="NCBI Taxonomy" id="2562237"/>
    <lineage>
        <taxon>Eukaryota</taxon>
        <taxon>Sar</taxon>
        <taxon>Alveolata</taxon>
        <taxon>Dinophyceae</taxon>
        <taxon>Suessiales</taxon>
        <taxon>Symbiodiniaceae</taxon>
        <taxon>Cladocopium</taxon>
    </lineage>
</organism>
<evidence type="ECO:0000313" key="6">
    <source>
        <dbReference type="EMBL" id="CAI4010191.1"/>
    </source>
</evidence>
<dbReference type="SMART" id="SM00028">
    <property type="entry name" value="TPR"/>
    <property type="match status" value="6"/>
</dbReference>
<reference evidence="7" key="2">
    <citation type="submission" date="2024-04" db="EMBL/GenBank/DDBJ databases">
        <authorList>
            <person name="Chen Y."/>
            <person name="Shah S."/>
            <person name="Dougan E. K."/>
            <person name="Thang M."/>
            <person name="Chan C."/>
        </authorList>
    </citation>
    <scope>NUCLEOTIDE SEQUENCE [LARGE SCALE GENOMIC DNA]</scope>
</reference>
<keyword evidence="9" id="KW-1185">Reference proteome</keyword>
<dbReference type="PANTHER" id="PTHR10098">
    <property type="entry name" value="RAPSYN-RELATED"/>
    <property type="match status" value="1"/>
</dbReference>
<dbReference type="PANTHER" id="PTHR10098:SF108">
    <property type="entry name" value="TETRATRICOPEPTIDE REPEAT PROTEIN 28"/>
    <property type="match status" value="1"/>
</dbReference>
<keyword evidence="3" id="KW-0175">Coiled coil</keyword>
<dbReference type="InterPro" id="IPR036736">
    <property type="entry name" value="ACP-like_sf"/>
</dbReference>
<gene>
    <name evidence="6" type="ORF">C1SCF055_LOCUS35484</name>
</gene>
<dbReference type="SUPFAM" id="SSF48452">
    <property type="entry name" value="TPR-like"/>
    <property type="match status" value="4"/>
</dbReference>
<dbReference type="InterPro" id="IPR020806">
    <property type="entry name" value="PKS_PP-bd"/>
</dbReference>
<dbReference type="Proteomes" id="UP001152797">
    <property type="component" value="Unassembled WGS sequence"/>
</dbReference>